<evidence type="ECO:0000313" key="4">
    <source>
        <dbReference type="Proteomes" id="UP000199513"/>
    </source>
</evidence>
<keyword evidence="4" id="KW-1185">Reference proteome</keyword>
<evidence type="ECO:0000256" key="1">
    <source>
        <dbReference type="SAM" id="Phobius"/>
    </source>
</evidence>
<dbReference type="AlphaFoldDB" id="A0A1I2HHC1"/>
<keyword evidence="1" id="KW-0472">Membrane</keyword>
<dbReference type="Proteomes" id="UP000199513">
    <property type="component" value="Unassembled WGS sequence"/>
</dbReference>
<organism evidence="3 4">
    <name type="scientific">Thermoflexibacter ruber</name>
    <dbReference type="NCBI Taxonomy" id="1003"/>
    <lineage>
        <taxon>Bacteria</taxon>
        <taxon>Pseudomonadati</taxon>
        <taxon>Bacteroidota</taxon>
        <taxon>Cytophagia</taxon>
        <taxon>Cytophagales</taxon>
        <taxon>Thermoflexibacteraceae</taxon>
        <taxon>Thermoflexibacter</taxon>
    </lineage>
</organism>
<feature type="transmembrane region" description="Helical" evidence="1">
    <location>
        <begin position="7"/>
        <end position="28"/>
    </location>
</feature>
<dbReference type="PANTHER" id="PTHR40469">
    <property type="entry name" value="SECRETED GLYCOSYL HYDROLASE"/>
    <property type="match status" value="1"/>
</dbReference>
<keyword evidence="1" id="KW-1133">Transmembrane helix</keyword>
<accession>A0A1I2HHC1</accession>
<reference evidence="4" key="1">
    <citation type="submission" date="2016-10" db="EMBL/GenBank/DDBJ databases">
        <authorList>
            <person name="Varghese N."/>
            <person name="Submissions S."/>
        </authorList>
    </citation>
    <scope>NUCLEOTIDE SEQUENCE [LARGE SCALE GENOMIC DNA]</scope>
    <source>
        <strain>GEY</strain>
        <strain evidence="4">DSM 9560</strain>
    </source>
</reference>
<evidence type="ECO:0000259" key="2">
    <source>
        <dbReference type="Pfam" id="PF06283"/>
    </source>
</evidence>
<dbReference type="InterPro" id="IPR029010">
    <property type="entry name" value="ThuA-like"/>
</dbReference>
<protein>
    <recommendedName>
        <fullName evidence="2">ThuA-like domain-containing protein</fullName>
    </recommendedName>
</protein>
<dbReference type="STRING" id="1003.SAMN04488541_102371"/>
<proteinExistence type="predicted"/>
<sequence>MKKVIKIILGTVLVIALLLIGALSLFVYKVKYGFPVSYETEAPSITFPADQASILLFSKTTGFRHEESIEASKRVFAELAKKNNWFLYETEAGGVFNPEQLAKFSVVIFNNSTGEVINDEQKKALEKYVENGGCLIGIHGAGDDSHHWDWYEANLMGAKFSHHPISPQFQKADIFLDSQADSLLSAQIPPTWSHTDEWYVFFENPRQKGFQVIYRIDGDKINPSGNISFLVKDKNFGMGKDHPVAWCKQTGRGKTFYTSIGHGKQAWENPYFVKLIENVVLWGKNQ</sequence>
<dbReference type="EMBL" id="FONY01000023">
    <property type="protein sequence ID" value="SFF28287.1"/>
    <property type="molecule type" value="Genomic_DNA"/>
</dbReference>
<keyword evidence="1" id="KW-0812">Transmembrane</keyword>
<dbReference type="RefSeq" id="WP_091546392.1">
    <property type="nucleotide sequence ID" value="NZ_FONY01000023.1"/>
</dbReference>
<name>A0A1I2HHC1_9BACT</name>
<dbReference type="PANTHER" id="PTHR40469:SF2">
    <property type="entry name" value="GALACTOSE-BINDING DOMAIN-LIKE SUPERFAMILY PROTEIN"/>
    <property type="match status" value="1"/>
</dbReference>
<dbReference type="SUPFAM" id="SSF52317">
    <property type="entry name" value="Class I glutamine amidotransferase-like"/>
    <property type="match status" value="1"/>
</dbReference>
<dbReference type="Gene3D" id="3.40.50.880">
    <property type="match status" value="1"/>
</dbReference>
<gene>
    <name evidence="3" type="ORF">SAMN04488541_102371</name>
</gene>
<dbReference type="InterPro" id="IPR029062">
    <property type="entry name" value="Class_I_gatase-like"/>
</dbReference>
<evidence type="ECO:0000313" key="3">
    <source>
        <dbReference type="EMBL" id="SFF28287.1"/>
    </source>
</evidence>
<dbReference type="CDD" id="cd03143">
    <property type="entry name" value="A4_beta-galactosidase_middle_domain"/>
    <property type="match status" value="1"/>
</dbReference>
<feature type="domain" description="ThuA-like" evidence="2">
    <location>
        <begin position="54"/>
        <end position="282"/>
    </location>
</feature>
<dbReference type="OrthoDB" id="9816308at2"/>
<dbReference type="Pfam" id="PF06283">
    <property type="entry name" value="ThuA"/>
    <property type="match status" value="1"/>
</dbReference>